<evidence type="ECO:0000313" key="2">
    <source>
        <dbReference type="Proteomes" id="UP000619536"/>
    </source>
</evidence>
<sequence>MAYMQFKGLPATRVSFENHTDIAFSSNIFIQRFIHELIDSETILTRLTALTVQNVRDWEDCYLEFEHLCTMIELHNSYYSQQIREEINYYLYSVRQLLR</sequence>
<dbReference type="AlphaFoldDB" id="A0A8J3AJ87"/>
<protein>
    <submittedName>
        <fullName evidence="1">Uncharacterized protein</fullName>
    </submittedName>
</protein>
<reference evidence="1" key="2">
    <citation type="submission" date="2020-09" db="EMBL/GenBank/DDBJ databases">
        <authorList>
            <person name="Sun Q."/>
            <person name="Sedlacek I."/>
        </authorList>
    </citation>
    <scope>NUCLEOTIDE SEQUENCE</scope>
    <source>
        <strain evidence="1">CCM 8606</strain>
    </source>
</reference>
<gene>
    <name evidence="1" type="ORF">GCM10007377_15950</name>
</gene>
<evidence type="ECO:0000313" key="1">
    <source>
        <dbReference type="EMBL" id="GGI15448.1"/>
    </source>
</evidence>
<reference evidence="1" key="1">
    <citation type="journal article" date="2014" name="Int. J. Syst. Evol. Microbiol.">
        <title>Complete genome sequence of Corynebacterium casei LMG S-19264T (=DSM 44701T), isolated from a smear-ripened cheese.</title>
        <authorList>
            <consortium name="US DOE Joint Genome Institute (JGI-PGF)"/>
            <person name="Walter F."/>
            <person name="Albersmeier A."/>
            <person name="Kalinowski J."/>
            <person name="Ruckert C."/>
        </authorList>
    </citation>
    <scope>NUCLEOTIDE SEQUENCE</scope>
    <source>
        <strain evidence="1">CCM 8606</strain>
    </source>
</reference>
<comment type="caution">
    <text evidence="1">The sequence shown here is derived from an EMBL/GenBank/DDBJ whole genome shotgun (WGS) entry which is preliminary data.</text>
</comment>
<proteinExistence type="predicted"/>
<accession>A0A8J3AJ87</accession>
<dbReference type="Proteomes" id="UP000619536">
    <property type="component" value="Unassembled WGS sequence"/>
</dbReference>
<dbReference type="EMBL" id="BMDH01000006">
    <property type="protein sequence ID" value="GGI15448.1"/>
    <property type="molecule type" value="Genomic_DNA"/>
</dbReference>
<name>A0A8J3AJ87_9BIFI</name>
<organism evidence="1 2">
    <name type="scientific">Galliscardovia ingluviei</name>
    <dbReference type="NCBI Taxonomy" id="1769422"/>
    <lineage>
        <taxon>Bacteria</taxon>
        <taxon>Bacillati</taxon>
        <taxon>Actinomycetota</taxon>
        <taxon>Actinomycetes</taxon>
        <taxon>Bifidobacteriales</taxon>
        <taxon>Bifidobacteriaceae</taxon>
        <taxon>Galliscardovia</taxon>
    </lineage>
</organism>
<keyword evidence="2" id="KW-1185">Reference proteome</keyword>